<evidence type="ECO:0000313" key="1">
    <source>
        <dbReference type="EMBL" id="SQD78917.1"/>
    </source>
</evidence>
<dbReference type="EMBL" id="LS483250">
    <property type="protein sequence ID" value="SQD78917.1"/>
    <property type="molecule type" value="Genomic_DNA"/>
</dbReference>
<gene>
    <name evidence="1" type="ORF">MORIYA_2441</name>
</gene>
<accession>A0A330LPJ6</accession>
<dbReference type="AlphaFoldDB" id="A0A330LPJ6"/>
<dbReference type="KEGG" id="mya:MORIYA_2441"/>
<dbReference type="Proteomes" id="UP000250163">
    <property type="component" value="Chromosome MORIYA"/>
</dbReference>
<name>A0A330LPJ6_9GAMM</name>
<protein>
    <submittedName>
        <fullName evidence="1">Uncharacterized protein</fullName>
    </submittedName>
</protein>
<keyword evidence="2" id="KW-1185">Reference proteome</keyword>
<sequence length="158" mass="18419">MRYISILFLLSILVGCSTTPISYQSKEMSLTKSPIMIDRMVMTQHRKWKPDYFIMTEHYFGWDYGSYSSGHIIGGAYSGVVIGKTNSTTREVGERVYYDEIAEVKLLDWTRKFKQWYVVTLYDDGGQEIKHMLRTRKLKDAKSMVDALNSFLKEQNKS</sequence>
<dbReference type="OrthoDB" id="7068653at2"/>
<proteinExistence type="predicted"/>
<organism evidence="1 2">
    <name type="scientific">Moritella yayanosii</name>
    <dbReference type="NCBI Taxonomy" id="69539"/>
    <lineage>
        <taxon>Bacteria</taxon>
        <taxon>Pseudomonadati</taxon>
        <taxon>Pseudomonadota</taxon>
        <taxon>Gammaproteobacteria</taxon>
        <taxon>Alteromonadales</taxon>
        <taxon>Moritellaceae</taxon>
        <taxon>Moritella</taxon>
    </lineage>
</organism>
<evidence type="ECO:0000313" key="2">
    <source>
        <dbReference type="Proteomes" id="UP000250163"/>
    </source>
</evidence>
<reference evidence="2" key="1">
    <citation type="submission" date="2018-05" db="EMBL/GenBank/DDBJ databases">
        <authorList>
            <person name="Cea G.-C."/>
            <person name="William W."/>
        </authorList>
    </citation>
    <scope>NUCLEOTIDE SEQUENCE [LARGE SCALE GENOMIC DNA]</scope>
    <source>
        <strain evidence="2">DB21MT 5</strain>
    </source>
</reference>
<dbReference type="PROSITE" id="PS51257">
    <property type="entry name" value="PROKAR_LIPOPROTEIN"/>
    <property type="match status" value="1"/>
</dbReference>